<gene>
    <name evidence="2" type="ORF">DASB73_023370</name>
</gene>
<evidence type="ECO:0000256" key="1">
    <source>
        <dbReference type="SAM" id="MobiDB-lite"/>
    </source>
</evidence>
<evidence type="ECO:0000313" key="3">
    <source>
        <dbReference type="Proteomes" id="UP001362899"/>
    </source>
</evidence>
<keyword evidence="3" id="KW-1185">Reference proteome</keyword>
<dbReference type="EMBL" id="BTGC01000005">
    <property type="protein sequence ID" value="GMM51379.1"/>
    <property type="molecule type" value="Genomic_DNA"/>
</dbReference>
<organism evidence="2 3">
    <name type="scientific">Starmerella bacillaris</name>
    <name type="common">Yeast</name>
    <name type="synonym">Candida zemplinina</name>
    <dbReference type="NCBI Taxonomy" id="1247836"/>
    <lineage>
        <taxon>Eukaryota</taxon>
        <taxon>Fungi</taxon>
        <taxon>Dikarya</taxon>
        <taxon>Ascomycota</taxon>
        <taxon>Saccharomycotina</taxon>
        <taxon>Dipodascomycetes</taxon>
        <taxon>Dipodascales</taxon>
        <taxon>Trichomonascaceae</taxon>
        <taxon>Starmerella</taxon>
    </lineage>
</organism>
<dbReference type="Proteomes" id="UP001362899">
    <property type="component" value="Unassembled WGS sequence"/>
</dbReference>
<proteinExistence type="predicted"/>
<evidence type="ECO:0000313" key="2">
    <source>
        <dbReference type="EMBL" id="GMM51379.1"/>
    </source>
</evidence>
<reference evidence="2 3" key="1">
    <citation type="journal article" date="2023" name="Elife">
        <title>Identification of key yeast species and microbe-microbe interactions impacting larval growth of Drosophila in the wild.</title>
        <authorList>
            <person name="Mure A."/>
            <person name="Sugiura Y."/>
            <person name="Maeda R."/>
            <person name="Honda K."/>
            <person name="Sakurai N."/>
            <person name="Takahashi Y."/>
            <person name="Watada M."/>
            <person name="Katoh T."/>
            <person name="Gotoh A."/>
            <person name="Gotoh Y."/>
            <person name="Taniguchi I."/>
            <person name="Nakamura K."/>
            <person name="Hayashi T."/>
            <person name="Katayama T."/>
            <person name="Uemura T."/>
            <person name="Hattori Y."/>
        </authorList>
    </citation>
    <scope>NUCLEOTIDE SEQUENCE [LARGE SCALE GENOMIC DNA]</scope>
    <source>
        <strain evidence="2 3">SB-73</strain>
    </source>
</reference>
<name>A0AAV5RLG2_STABA</name>
<accession>A0AAV5RLG2</accession>
<dbReference type="AlphaFoldDB" id="A0AAV5RLG2"/>
<feature type="region of interest" description="Disordered" evidence="1">
    <location>
        <begin position="29"/>
        <end position="51"/>
    </location>
</feature>
<comment type="caution">
    <text evidence="2">The sequence shown here is derived from an EMBL/GenBank/DDBJ whole genome shotgun (WGS) entry which is preliminary data.</text>
</comment>
<feature type="region of interest" description="Disordered" evidence="1">
    <location>
        <begin position="163"/>
        <end position="182"/>
    </location>
</feature>
<feature type="region of interest" description="Disordered" evidence="1">
    <location>
        <begin position="197"/>
        <end position="227"/>
    </location>
</feature>
<sequence>MFKSKAFNFRVKHKKSGFEVQTEPFSDDTKLVSTQPKAVGPPRRASTTISGPFDVRTSRRVMDPVNVKVERDGSLDELETMNRNIQILNEALDTMPTLTDLEIGMRDWGHSWRSKLGRLDFENAKTAVLSASPPSLSLEESYLSTEADSDDLEQVFDFEDEIISSDDDLSSSPPGKSTRKSTASVKFDFNTYKFVEPDQERSDPSQLAMLLPPKSPLHGSYYKEYYG</sequence>
<protein>
    <submittedName>
        <fullName evidence="2">Uncharacterized protein</fullName>
    </submittedName>
</protein>